<feature type="region of interest" description="Disordered" evidence="1">
    <location>
        <begin position="383"/>
        <end position="419"/>
    </location>
</feature>
<keyword evidence="2" id="KW-0812">Transmembrane</keyword>
<dbReference type="InterPro" id="IPR043748">
    <property type="entry name" value="DUF5693"/>
</dbReference>
<feature type="transmembrane region" description="Helical" evidence="2">
    <location>
        <begin position="426"/>
        <end position="444"/>
    </location>
</feature>
<evidence type="ECO:0000256" key="1">
    <source>
        <dbReference type="SAM" id="MobiDB-lite"/>
    </source>
</evidence>
<keyword evidence="2" id="KW-0472">Membrane</keyword>
<keyword evidence="3" id="KW-0732">Signal</keyword>
<feature type="transmembrane region" description="Helical" evidence="2">
    <location>
        <begin position="560"/>
        <end position="581"/>
    </location>
</feature>
<accession>A0A927MRU4</accession>
<reference evidence="4" key="1">
    <citation type="submission" date="2020-10" db="EMBL/GenBank/DDBJ databases">
        <title>Sequencing the genomes of 1000 actinobacteria strains.</title>
        <authorList>
            <person name="Klenk H.-P."/>
        </authorList>
    </citation>
    <scope>NUCLEOTIDE SEQUENCE</scope>
    <source>
        <strain evidence="4">DSM 45354</strain>
    </source>
</reference>
<feature type="transmembrane region" description="Helical" evidence="2">
    <location>
        <begin position="484"/>
        <end position="510"/>
    </location>
</feature>
<evidence type="ECO:0000313" key="4">
    <source>
        <dbReference type="EMBL" id="MBE1605107.1"/>
    </source>
</evidence>
<comment type="caution">
    <text evidence="4">The sequence shown here is derived from an EMBL/GenBank/DDBJ whole genome shotgun (WGS) entry which is preliminary data.</text>
</comment>
<evidence type="ECO:0000256" key="3">
    <source>
        <dbReference type="SAM" id="SignalP"/>
    </source>
</evidence>
<evidence type="ECO:0000313" key="5">
    <source>
        <dbReference type="Proteomes" id="UP000638648"/>
    </source>
</evidence>
<feature type="compositionally biased region" description="Acidic residues" evidence="1">
    <location>
        <begin position="397"/>
        <end position="406"/>
    </location>
</feature>
<gene>
    <name evidence="4" type="ORF">HEB94_001955</name>
</gene>
<feature type="transmembrane region" description="Helical" evidence="2">
    <location>
        <begin position="450"/>
        <end position="472"/>
    </location>
</feature>
<organism evidence="4 5">
    <name type="scientific">Actinopolymorpha pittospori</name>
    <dbReference type="NCBI Taxonomy" id="648752"/>
    <lineage>
        <taxon>Bacteria</taxon>
        <taxon>Bacillati</taxon>
        <taxon>Actinomycetota</taxon>
        <taxon>Actinomycetes</taxon>
        <taxon>Propionibacteriales</taxon>
        <taxon>Actinopolymorphaceae</taxon>
        <taxon>Actinopolymorpha</taxon>
    </lineage>
</organism>
<name>A0A927MRU4_9ACTN</name>
<dbReference type="RefSeq" id="WP_192749498.1">
    <property type="nucleotide sequence ID" value="NZ_BAABJL010000030.1"/>
</dbReference>
<feature type="transmembrane region" description="Helical" evidence="2">
    <location>
        <begin position="666"/>
        <end position="687"/>
    </location>
</feature>
<evidence type="ECO:0000256" key="2">
    <source>
        <dbReference type="SAM" id="Phobius"/>
    </source>
</evidence>
<feature type="transmembrane region" description="Helical" evidence="2">
    <location>
        <begin position="522"/>
        <end position="539"/>
    </location>
</feature>
<dbReference type="AlphaFoldDB" id="A0A927MRU4"/>
<dbReference type="Pfam" id="PF18949">
    <property type="entry name" value="DUF5693"/>
    <property type="match status" value="2"/>
</dbReference>
<protein>
    <submittedName>
        <fullName evidence="4">MFS family permease</fullName>
    </submittedName>
</protein>
<feature type="chain" id="PRO_5039285668" evidence="3">
    <location>
        <begin position="23"/>
        <end position="708"/>
    </location>
</feature>
<dbReference type="EMBL" id="JADBEM010000001">
    <property type="protein sequence ID" value="MBE1605107.1"/>
    <property type="molecule type" value="Genomic_DNA"/>
</dbReference>
<keyword evidence="5" id="KW-1185">Reference proteome</keyword>
<dbReference type="Proteomes" id="UP000638648">
    <property type="component" value="Unassembled WGS sequence"/>
</dbReference>
<keyword evidence="2" id="KW-1133">Transmembrane helix</keyword>
<feature type="signal peptide" evidence="3">
    <location>
        <begin position="1"/>
        <end position="22"/>
    </location>
</feature>
<proteinExistence type="predicted"/>
<sequence length="708" mass="74385">MRGTRVALGCLLAVVLAAPALALRVNAEHHQNTIDFAVVDSSVDNWTAGQDQAETTALVDQLTGHGIGTVVVGMRSVRACLDEGELVVVGIGGPGALPADLAGPGEATVLKGRPGDPDGVFAQVVEALKERYGDRVTTATEPSDTGTVSFVRVDGVDDVRAIPIGYDSNRLRALARSGFRVILALPAQFLPDRAWLQRELDRAASTAGVKAVLALGPLPFLTQAADLRGFADHLRASGLDLALPDLGALPGAAAYGEQLPGLIIRAHVIPIPPGADDHALLVRSHRAEKERGVRLIVLRAPTVDPDARLPLATVLRLAPQLTRDLPGGLELGVPVPQVEVRPALWMEGATLAAGLVLLWLAGRWWVGVPVPLPVPALLARRSRGSERGRPRRRGGPDDEAAGDDGAGELADPGPTPRRSTWSVPHWLVVVAVALAALVGVASMVTESLLLWQLLTLVVAIAGASLAVLAAMGRRLPEPGRWRVVTAYLLGAGVAVATGLVVAALGSRSIFMTGLAPFRGVKILLAAPPLVVAVYGLLVTRDRSRAAALGPIAWVRTAVSAIRLWHLLVAAVVVVLGGYYLLRSGNSGVAPAFELRLRDGLDEALYIRPRFKEALAGLPALVVALAWRRPARARWLPAIAAAIGTASMVDTFGHFHTPLAVALLRTGYAILVGLVLGALAAAVIGWIADRSSRRVDEAPSGTEREEVHR</sequence>